<protein>
    <recommendedName>
        <fullName evidence="25">Cytochrome P450 2U1</fullName>
        <ecNumber evidence="24">1.14.14.80</ecNumber>
    </recommendedName>
    <alternativeName>
        <fullName evidence="26">Long-chain fatty acid omega-monooxygenase</fullName>
    </alternativeName>
</protein>
<evidence type="ECO:0000256" key="25">
    <source>
        <dbReference type="ARBA" id="ARBA00067282"/>
    </source>
</evidence>
<dbReference type="InterPro" id="IPR036396">
    <property type="entry name" value="Cyt_P450_sf"/>
</dbReference>
<dbReference type="Ensembl" id="ENSCINT00000032698.1">
    <property type="protein sequence ID" value="ENSCINP00000032371.1"/>
    <property type="gene ID" value="ENSCING00000017257.2"/>
</dbReference>
<evidence type="ECO:0000256" key="29">
    <source>
        <dbReference type="SAM" id="Phobius"/>
    </source>
</evidence>
<dbReference type="FunFam" id="1.10.630.10:FF:000017">
    <property type="entry name" value="cytochrome P450 2U1 isoform X1"/>
    <property type="match status" value="1"/>
</dbReference>
<dbReference type="PANTHER" id="PTHR24300">
    <property type="entry name" value="CYTOCHROME P450 508A4-RELATED"/>
    <property type="match status" value="1"/>
</dbReference>
<dbReference type="GO" id="GO:0102033">
    <property type="term" value="F:long-chain fatty acid omega-hydroxylase activity"/>
    <property type="evidence" value="ECO:0007669"/>
    <property type="project" value="UniProtKB-EC"/>
</dbReference>
<accession>H2XRT7</accession>
<evidence type="ECO:0000256" key="9">
    <source>
        <dbReference type="ARBA" id="ARBA00022792"/>
    </source>
</evidence>
<evidence type="ECO:0000256" key="15">
    <source>
        <dbReference type="ARBA" id="ARBA00023033"/>
    </source>
</evidence>
<dbReference type="GO" id="GO:0020037">
    <property type="term" value="F:heme binding"/>
    <property type="evidence" value="ECO:0000318"/>
    <property type="project" value="GO_Central"/>
</dbReference>
<reference evidence="30" key="2">
    <citation type="journal article" date="2008" name="Genome Biol.">
        <title>Improved genome assembly and evidence-based global gene model set for the chordate Ciona intestinalis: new insight into intron and operon populations.</title>
        <authorList>
            <person name="Satou Y."/>
            <person name="Mineta K."/>
            <person name="Ogasawara M."/>
            <person name="Sasakura Y."/>
            <person name="Shoguchi E."/>
            <person name="Ueno K."/>
            <person name="Yamada L."/>
            <person name="Matsumoto J."/>
            <person name="Wasserscheid J."/>
            <person name="Dewar K."/>
            <person name="Wiley G.B."/>
            <person name="Macmil S.L."/>
            <person name="Roe B.A."/>
            <person name="Zeller R.W."/>
            <person name="Hastings K.E."/>
            <person name="Lemaire P."/>
            <person name="Lindquist E."/>
            <person name="Endo T."/>
            <person name="Hotta K."/>
            <person name="Inaba K."/>
        </authorList>
    </citation>
    <scope>NUCLEOTIDE SEQUENCE [LARGE SCALE GENOMIC DNA]</scope>
    <source>
        <strain evidence="30">wild type</strain>
    </source>
</reference>
<dbReference type="OMA" id="CYHEERA"/>
<evidence type="ECO:0000256" key="22">
    <source>
        <dbReference type="ARBA" id="ARBA00052378"/>
    </source>
</evidence>
<organism evidence="30 31">
    <name type="scientific">Ciona intestinalis</name>
    <name type="common">Transparent sea squirt</name>
    <name type="synonym">Ascidia intestinalis</name>
    <dbReference type="NCBI Taxonomy" id="7719"/>
    <lineage>
        <taxon>Eukaryota</taxon>
        <taxon>Metazoa</taxon>
        <taxon>Chordata</taxon>
        <taxon>Tunicata</taxon>
        <taxon>Ascidiacea</taxon>
        <taxon>Phlebobranchia</taxon>
        <taxon>Cionidae</taxon>
        <taxon>Ciona</taxon>
    </lineage>
</organism>
<comment type="similarity">
    <text evidence="5 28">Belongs to the cytochrome P450 family.</text>
</comment>
<dbReference type="GO" id="GO:0006805">
    <property type="term" value="P:xenobiotic metabolic process"/>
    <property type="evidence" value="ECO:0000318"/>
    <property type="project" value="GO_Central"/>
</dbReference>
<dbReference type="GO" id="GO:0005737">
    <property type="term" value="C:cytoplasm"/>
    <property type="evidence" value="ECO:0000318"/>
    <property type="project" value="GO_Central"/>
</dbReference>
<feature type="transmembrane region" description="Helical" evidence="29">
    <location>
        <begin position="13"/>
        <end position="31"/>
    </location>
</feature>
<reference evidence="31" key="1">
    <citation type="journal article" date="2002" name="Science">
        <title>The draft genome of Ciona intestinalis: insights into chordate and vertebrate origins.</title>
        <authorList>
            <person name="Dehal P."/>
            <person name="Satou Y."/>
            <person name="Campbell R.K."/>
            <person name="Chapman J."/>
            <person name="Degnan B."/>
            <person name="De Tomaso A."/>
            <person name="Davidson B."/>
            <person name="Di Gregorio A."/>
            <person name="Gelpke M."/>
            <person name="Goodstein D.M."/>
            <person name="Harafuji N."/>
            <person name="Hastings K.E."/>
            <person name="Ho I."/>
            <person name="Hotta K."/>
            <person name="Huang W."/>
            <person name="Kawashima T."/>
            <person name="Lemaire P."/>
            <person name="Martinez D."/>
            <person name="Meinertzhagen I.A."/>
            <person name="Necula S."/>
            <person name="Nonaka M."/>
            <person name="Putnam N."/>
            <person name="Rash S."/>
            <person name="Saiga H."/>
            <person name="Satake M."/>
            <person name="Terry A."/>
            <person name="Yamada L."/>
            <person name="Wang H.G."/>
            <person name="Awazu S."/>
            <person name="Azumi K."/>
            <person name="Boore J."/>
            <person name="Branno M."/>
            <person name="Chin-Bow S."/>
            <person name="DeSantis R."/>
            <person name="Doyle S."/>
            <person name="Francino P."/>
            <person name="Keys D.N."/>
            <person name="Haga S."/>
            <person name="Hayashi H."/>
            <person name="Hino K."/>
            <person name="Imai K.S."/>
            <person name="Inaba K."/>
            <person name="Kano S."/>
            <person name="Kobayashi K."/>
            <person name="Kobayashi M."/>
            <person name="Lee B.I."/>
            <person name="Makabe K.W."/>
            <person name="Manohar C."/>
            <person name="Matassi G."/>
            <person name="Medina M."/>
            <person name="Mochizuki Y."/>
            <person name="Mount S."/>
            <person name="Morishita T."/>
            <person name="Miura S."/>
            <person name="Nakayama A."/>
            <person name="Nishizaka S."/>
            <person name="Nomoto H."/>
            <person name="Ohta F."/>
            <person name="Oishi K."/>
            <person name="Rigoutsos I."/>
            <person name="Sano M."/>
            <person name="Sasaki A."/>
            <person name="Sasakura Y."/>
            <person name="Shoguchi E."/>
            <person name="Shin-i T."/>
            <person name="Spagnuolo A."/>
            <person name="Stainier D."/>
            <person name="Suzuki M.M."/>
            <person name="Tassy O."/>
            <person name="Takatori N."/>
            <person name="Tokuoka M."/>
            <person name="Yagi K."/>
            <person name="Yoshizaki F."/>
            <person name="Wada S."/>
            <person name="Zhang C."/>
            <person name="Hyatt P.D."/>
            <person name="Larimer F."/>
            <person name="Detter C."/>
            <person name="Doggett N."/>
            <person name="Glavina T."/>
            <person name="Hawkins T."/>
            <person name="Richardson P."/>
            <person name="Lucas S."/>
            <person name="Kohara Y."/>
            <person name="Levine M."/>
            <person name="Satoh N."/>
            <person name="Rokhsar D.S."/>
        </authorList>
    </citation>
    <scope>NUCLEOTIDE SEQUENCE [LARGE SCALE GENOMIC DNA]</scope>
</reference>
<evidence type="ECO:0000313" key="30">
    <source>
        <dbReference type="Ensembl" id="ENSCINP00000032371.1"/>
    </source>
</evidence>
<keyword evidence="16" id="KW-0443">Lipid metabolism</keyword>
<dbReference type="GO" id="GO:0006082">
    <property type="term" value="P:organic acid metabolic process"/>
    <property type="evidence" value="ECO:0000318"/>
    <property type="project" value="GO_Central"/>
</dbReference>
<comment type="cofactor">
    <cofactor evidence="1 27">
        <name>heme</name>
        <dbReference type="ChEBI" id="CHEBI:30413"/>
    </cofactor>
</comment>
<keyword evidence="7 29" id="KW-0812">Transmembrane</keyword>
<dbReference type="STRING" id="7719.ENSCINP00000032371"/>
<evidence type="ECO:0000256" key="3">
    <source>
        <dbReference type="ARBA" id="ARBA00004448"/>
    </source>
</evidence>
<evidence type="ECO:0000256" key="18">
    <source>
        <dbReference type="ARBA" id="ARBA00023136"/>
    </source>
</evidence>
<keyword evidence="6 27" id="KW-0349">Heme</keyword>
<dbReference type="GO" id="GO:0008395">
    <property type="term" value="F:steroid hydroxylase activity"/>
    <property type="evidence" value="ECO:0000318"/>
    <property type="project" value="GO_Central"/>
</dbReference>
<proteinExistence type="inferred from homology"/>
<dbReference type="InterPro" id="IPR001128">
    <property type="entry name" value="Cyt_P450"/>
</dbReference>
<evidence type="ECO:0000256" key="2">
    <source>
        <dbReference type="ARBA" id="ARBA00004154"/>
    </source>
</evidence>
<dbReference type="GO" id="GO:0016712">
    <property type="term" value="F:oxidoreductase activity, acting on paired donors, with incorporation or reduction of molecular oxygen, reduced flavin or flavoprotein as one donor, and incorporation of one atom of oxygen"/>
    <property type="evidence" value="ECO:0000318"/>
    <property type="project" value="GO_Central"/>
</dbReference>
<dbReference type="GO" id="GO:0005789">
    <property type="term" value="C:endoplasmic reticulum membrane"/>
    <property type="evidence" value="ECO:0007669"/>
    <property type="project" value="UniProtKB-SubCell"/>
</dbReference>
<evidence type="ECO:0000256" key="16">
    <source>
        <dbReference type="ARBA" id="ARBA00023098"/>
    </source>
</evidence>
<dbReference type="SUPFAM" id="SSF48264">
    <property type="entry name" value="Cytochrome P450"/>
    <property type="match status" value="1"/>
</dbReference>
<evidence type="ECO:0000256" key="13">
    <source>
        <dbReference type="ARBA" id="ARBA00023002"/>
    </source>
</evidence>
<evidence type="ECO:0000256" key="10">
    <source>
        <dbReference type="ARBA" id="ARBA00022824"/>
    </source>
</evidence>
<evidence type="ECO:0000256" key="12">
    <source>
        <dbReference type="ARBA" id="ARBA00022989"/>
    </source>
</evidence>
<keyword evidence="8 27" id="KW-0479">Metal-binding</keyword>
<keyword evidence="18 29" id="KW-0472">Membrane</keyword>
<keyword evidence="15 28" id="KW-0503">Monooxygenase</keyword>
<evidence type="ECO:0000256" key="4">
    <source>
        <dbReference type="ARBA" id="ARBA00004477"/>
    </source>
</evidence>
<sequence length="501" mass="57802">MSMLVNLVTNFDMSIVLTASCAFVFILYYWYKRPRNFPPGPRGIPLLGMVPFLGKHTEKDFRKWSKKYGPMMSVRLGQNDWIVLGDHKTINECLVKGGNSFSGRPDHPVFKQVTKNHGVAMVDYGDHWKVQRRFGLTTLRGFGVGKRGMEDRIVEEIAYLNNAIRSNNGKPFDIAELMANGVSNNISSIVMGQRMDYNDEIFKTLSKKAPNRLYLVTYSWLYVYNSDTIGKITKLVLYMPFLRNLLFLFLSKPKEAIVNWVSQHKSTYDEHNVRDFIDAFIGEQKKETDVSFTDLQLIQYVRDLYVAGTETTTGTLRWAVLCLVHHPEKQNKLRKEIFDVIGREKTPSMKDKAQMPYTCAFMQELFRFRTLAPLGVPHKISNDVQVQGWSIPKGTWLVCNLWAVHNDPDVWDEPSKFKPERHLDEKGNFVQSKYVMPFSVGPRHCLGEQLARMEIFIFLVSMVQKFEFLPDPNEPRLSEVQQGVSGFMCVPHPFKQIAKEV</sequence>
<evidence type="ECO:0000256" key="26">
    <source>
        <dbReference type="ARBA" id="ARBA00079181"/>
    </source>
</evidence>
<dbReference type="PANTHER" id="PTHR24300:SF397">
    <property type="entry name" value="CYTOCHROME P450 2U1"/>
    <property type="match status" value="1"/>
</dbReference>
<dbReference type="GO" id="GO:0008202">
    <property type="term" value="P:steroid metabolic process"/>
    <property type="evidence" value="ECO:0000318"/>
    <property type="project" value="GO_Central"/>
</dbReference>
<comment type="catalytic activity">
    <reaction evidence="20">
        <text>(5Z,8Z,11Z,14Z)-eicosatetraenoate + reduced [NADPH--hemoprotein reductase] + O2 = 20-hydroxy-(5Z,8Z,11Z,14Z)-eicosatetraenoate + oxidized [NADPH--hemoprotein reductase] + H2O + H(+)</text>
        <dbReference type="Rhea" id="RHEA:39755"/>
        <dbReference type="Rhea" id="RHEA-COMP:11964"/>
        <dbReference type="Rhea" id="RHEA-COMP:11965"/>
        <dbReference type="ChEBI" id="CHEBI:15377"/>
        <dbReference type="ChEBI" id="CHEBI:15378"/>
        <dbReference type="ChEBI" id="CHEBI:15379"/>
        <dbReference type="ChEBI" id="CHEBI:32395"/>
        <dbReference type="ChEBI" id="CHEBI:57618"/>
        <dbReference type="ChEBI" id="CHEBI:58210"/>
        <dbReference type="ChEBI" id="CHEBI:76624"/>
    </reaction>
    <physiologicalReaction direction="left-to-right" evidence="20">
        <dbReference type="Rhea" id="RHEA:39756"/>
    </physiologicalReaction>
</comment>
<keyword evidence="12 29" id="KW-1133">Transmembrane helix</keyword>
<dbReference type="FunCoup" id="H2XRT7">
    <property type="interactions" value="4"/>
</dbReference>
<evidence type="ECO:0000256" key="14">
    <source>
        <dbReference type="ARBA" id="ARBA00023004"/>
    </source>
</evidence>
<dbReference type="Pfam" id="PF00067">
    <property type="entry name" value="p450"/>
    <property type="match status" value="1"/>
</dbReference>
<evidence type="ECO:0000256" key="24">
    <source>
        <dbReference type="ARBA" id="ARBA00066560"/>
    </source>
</evidence>
<evidence type="ECO:0000256" key="5">
    <source>
        <dbReference type="ARBA" id="ARBA00010617"/>
    </source>
</evidence>
<dbReference type="InParanoid" id="H2XRT7"/>
<keyword evidence="14 27" id="KW-0408">Iron</keyword>
<dbReference type="GeneTree" id="ENSGT00940000160689"/>
<evidence type="ECO:0000256" key="28">
    <source>
        <dbReference type="RuleBase" id="RU000461"/>
    </source>
</evidence>
<comment type="function">
    <text evidence="23">A cytochrome P450 monooxygenase involved in the metabolism of arachidonic acid and its conjugates. Mechanistically, uses molecular oxygen inserting one oxygen atom into a substrate, and reducing the second into a water molecule, with two electrons provided by NADPH via cytochrome P450 reductase (CPR; NADPH-ferrihemoprotein reductase). Acts as an omega and omega-1 hydroxylase for arachidonic acid and possibly for other long chain fatty acids. May modulate the arachidonic acid signaling pathway and play a role in other fatty acid signaling processes. May down-regulate the biological activities of N-arachidonoyl-serotonin, an endocannabinoid that has anti-nociceptive effects through inhibition of fatty acid amide hydrolase FAAH, TRPV1 receptor and T-type calcium channels. Catalyzes C-2 oxidation of the indole ring of N-arachidonoyl-serotonin forming a less active product 2-oxo-N-arachidonoyl-serotonin.</text>
</comment>
<evidence type="ECO:0000256" key="19">
    <source>
        <dbReference type="ARBA" id="ARBA00049206"/>
    </source>
</evidence>
<dbReference type="PRINTS" id="PR00385">
    <property type="entry name" value="P450"/>
</dbReference>
<name>H2XRT7_CIOIN</name>
<dbReference type="EMBL" id="EAAA01002142">
    <property type="status" value="NOT_ANNOTATED_CDS"/>
    <property type="molecule type" value="Genomic_DNA"/>
</dbReference>
<dbReference type="GO" id="GO:0005743">
    <property type="term" value="C:mitochondrial inner membrane"/>
    <property type="evidence" value="ECO:0007669"/>
    <property type="project" value="UniProtKB-SubCell"/>
</dbReference>
<dbReference type="Gene3D" id="1.10.630.10">
    <property type="entry name" value="Cytochrome P450"/>
    <property type="match status" value="1"/>
</dbReference>
<evidence type="ECO:0000256" key="11">
    <source>
        <dbReference type="ARBA" id="ARBA00022848"/>
    </source>
</evidence>
<comment type="catalytic activity">
    <reaction evidence="19">
        <text>(5Z,8Z,11Z,14Z)-eicosatetraenoate + reduced [NADPH--hemoprotein reductase] + O2 = 19-hydroxy-(5Z,8Z,11Z,14Z)-eicosatetraenoate + oxidized [NADPH--hemoprotein reductase] + H2O + H(+)</text>
        <dbReference type="Rhea" id="RHEA:39759"/>
        <dbReference type="Rhea" id="RHEA-COMP:11964"/>
        <dbReference type="Rhea" id="RHEA-COMP:11965"/>
        <dbReference type="ChEBI" id="CHEBI:15377"/>
        <dbReference type="ChEBI" id="CHEBI:15378"/>
        <dbReference type="ChEBI" id="CHEBI:15379"/>
        <dbReference type="ChEBI" id="CHEBI:32395"/>
        <dbReference type="ChEBI" id="CHEBI:57618"/>
        <dbReference type="ChEBI" id="CHEBI:58210"/>
        <dbReference type="ChEBI" id="CHEBI:76627"/>
    </reaction>
    <physiologicalReaction direction="left-to-right" evidence="19">
        <dbReference type="Rhea" id="RHEA:39760"/>
    </physiologicalReaction>
</comment>
<keyword evidence="11" id="KW-0492">Microsome</keyword>
<evidence type="ECO:0000256" key="6">
    <source>
        <dbReference type="ARBA" id="ARBA00022617"/>
    </source>
</evidence>
<dbReference type="InterPro" id="IPR017972">
    <property type="entry name" value="Cyt_P450_CS"/>
</dbReference>
<keyword evidence="9" id="KW-0999">Mitochondrion inner membrane</keyword>
<keyword evidence="10" id="KW-0256">Endoplasmic reticulum</keyword>
<comment type="catalytic activity">
    <reaction evidence="21">
        <text>N-[(5Z,8Z,11Z,14Z)-eicosatetraenoyl]-serotonin + reduced [NADPH--hemoprotein reductase] + O2 = 2-oxo-N-[(5Z,8Z,11Z,14Z)-eicosatetraenoyl]-serotonin + oxidized [NADPH--hemoprotein reductase] + H2O + H(+)</text>
        <dbReference type="Rhea" id="RHEA:50296"/>
        <dbReference type="Rhea" id="RHEA-COMP:11964"/>
        <dbReference type="Rhea" id="RHEA-COMP:11965"/>
        <dbReference type="ChEBI" id="CHEBI:15377"/>
        <dbReference type="ChEBI" id="CHEBI:15378"/>
        <dbReference type="ChEBI" id="CHEBI:15379"/>
        <dbReference type="ChEBI" id="CHEBI:57618"/>
        <dbReference type="ChEBI" id="CHEBI:58210"/>
        <dbReference type="ChEBI" id="CHEBI:132255"/>
        <dbReference type="ChEBI" id="CHEBI:132256"/>
    </reaction>
    <physiologicalReaction direction="left-to-right" evidence="21">
        <dbReference type="Rhea" id="RHEA:50297"/>
    </physiologicalReaction>
</comment>
<dbReference type="PROSITE" id="PS00086">
    <property type="entry name" value="CYTOCHROME_P450"/>
    <property type="match status" value="1"/>
</dbReference>
<dbReference type="GO" id="GO:0005506">
    <property type="term" value="F:iron ion binding"/>
    <property type="evidence" value="ECO:0007669"/>
    <property type="project" value="InterPro"/>
</dbReference>
<evidence type="ECO:0000256" key="1">
    <source>
        <dbReference type="ARBA" id="ARBA00001971"/>
    </source>
</evidence>
<feature type="binding site" description="axial binding residue" evidence="27">
    <location>
        <position position="445"/>
    </location>
    <ligand>
        <name>heme</name>
        <dbReference type="ChEBI" id="CHEBI:30413"/>
    </ligand>
    <ligandPart>
        <name>Fe</name>
        <dbReference type="ChEBI" id="CHEBI:18248"/>
    </ligandPart>
</feature>
<evidence type="ECO:0000256" key="23">
    <source>
        <dbReference type="ARBA" id="ARBA00058812"/>
    </source>
</evidence>
<dbReference type="PRINTS" id="PR00463">
    <property type="entry name" value="EP450I"/>
</dbReference>
<dbReference type="EC" id="1.14.14.80" evidence="24"/>
<reference evidence="30" key="3">
    <citation type="submission" date="2025-08" db="UniProtKB">
        <authorList>
            <consortium name="Ensembl"/>
        </authorList>
    </citation>
    <scope>IDENTIFICATION</scope>
</reference>
<evidence type="ECO:0000256" key="7">
    <source>
        <dbReference type="ARBA" id="ARBA00022692"/>
    </source>
</evidence>
<keyword evidence="17" id="KW-0496">Mitochondrion</keyword>
<keyword evidence="13 28" id="KW-0560">Oxidoreductase</keyword>
<evidence type="ECO:0000256" key="21">
    <source>
        <dbReference type="ARBA" id="ARBA00052159"/>
    </source>
</evidence>
<evidence type="ECO:0000313" key="31">
    <source>
        <dbReference type="Proteomes" id="UP000008144"/>
    </source>
</evidence>
<dbReference type="HOGENOM" id="CLU_001570_22_0_1"/>
<evidence type="ECO:0000256" key="8">
    <source>
        <dbReference type="ARBA" id="ARBA00022723"/>
    </source>
</evidence>
<dbReference type="InterPro" id="IPR002401">
    <property type="entry name" value="Cyt_P450_E_grp-I"/>
</dbReference>
<dbReference type="AlphaFoldDB" id="H2XRT7"/>
<comment type="subcellular location">
    <subcellularLocation>
        <location evidence="4">Endoplasmic reticulum membrane</location>
        <topology evidence="4">Multi-pass membrane protein</topology>
    </subcellularLocation>
    <subcellularLocation>
        <location evidence="2">Microsome membrane</location>
        <topology evidence="2">Multi-pass membrane protein</topology>
    </subcellularLocation>
    <subcellularLocation>
        <location evidence="3">Mitochondrion inner membrane</location>
        <topology evidence="3">Multi-pass membrane protein</topology>
    </subcellularLocation>
</comment>
<reference evidence="30" key="4">
    <citation type="submission" date="2025-09" db="UniProtKB">
        <authorList>
            <consortium name="Ensembl"/>
        </authorList>
    </citation>
    <scope>IDENTIFICATION</scope>
</reference>
<dbReference type="InterPro" id="IPR050182">
    <property type="entry name" value="Cytochrome_P450_fam2"/>
</dbReference>
<evidence type="ECO:0000256" key="17">
    <source>
        <dbReference type="ARBA" id="ARBA00023128"/>
    </source>
</evidence>
<evidence type="ECO:0000256" key="27">
    <source>
        <dbReference type="PIRSR" id="PIRSR602401-1"/>
    </source>
</evidence>
<keyword evidence="31" id="KW-1185">Reference proteome</keyword>
<dbReference type="Proteomes" id="UP000008144">
    <property type="component" value="Chromosome 5"/>
</dbReference>
<evidence type="ECO:0000256" key="20">
    <source>
        <dbReference type="ARBA" id="ARBA00051320"/>
    </source>
</evidence>
<comment type="catalytic activity">
    <reaction evidence="22">
        <text>an omega-methyl-long-chain fatty acid + reduced [NADPH--hemoprotein reductase] + O2 = an omega-hydroxy-long-chain fatty acid + oxidized [NADPH--hemoprotein reductase] + H2O + H(+)</text>
        <dbReference type="Rhea" id="RHEA:56748"/>
        <dbReference type="Rhea" id="RHEA-COMP:11964"/>
        <dbReference type="Rhea" id="RHEA-COMP:11965"/>
        <dbReference type="ChEBI" id="CHEBI:15377"/>
        <dbReference type="ChEBI" id="CHEBI:15378"/>
        <dbReference type="ChEBI" id="CHEBI:15379"/>
        <dbReference type="ChEBI" id="CHEBI:57618"/>
        <dbReference type="ChEBI" id="CHEBI:58210"/>
        <dbReference type="ChEBI" id="CHEBI:140991"/>
        <dbReference type="ChEBI" id="CHEBI:140992"/>
        <dbReference type="EC" id="1.14.14.80"/>
    </reaction>
    <physiologicalReaction direction="left-to-right" evidence="22">
        <dbReference type="Rhea" id="RHEA:56749"/>
    </physiologicalReaction>
</comment>